<dbReference type="OrthoDB" id="6777854at2759"/>
<protein>
    <submittedName>
        <fullName evidence="1">Uncharacterized protein</fullName>
    </submittedName>
</protein>
<proteinExistence type="predicted"/>
<gene>
    <name evidence="1" type="ORF">ILUMI_14481</name>
</gene>
<organism evidence="1 2">
    <name type="scientific">Ignelater luminosus</name>
    <name type="common">Cucubano</name>
    <name type="synonym">Pyrophorus luminosus</name>
    <dbReference type="NCBI Taxonomy" id="2038154"/>
    <lineage>
        <taxon>Eukaryota</taxon>
        <taxon>Metazoa</taxon>
        <taxon>Ecdysozoa</taxon>
        <taxon>Arthropoda</taxon>
        <taxon>Hexapoda</taxon>
        <taxon>Insecta</taxon>
        <taxon>Pterygota</taxon>
        <taxon>Neoptera</taxon>
        <taxon>Endopterygota</taxon>
        <taxon>Coleoptera</taxon>
        <taxon>Polyphaga</taxon>
        <taxon>Elateriformia</taxon>
        <taxon>Elateroidea</taxon>
        <taxon>Elateridae</taxon>
        <taxon>Agrypninae</taxon>
        <taxon>Pyrophorini</taxon>
        <taxon>Ignelater</taxon>
    </lineage>
</organism>
<evidence type="ECO:0000313" key="2">
    <source>
        <dbReference type="Proteomes" id="UP000801492"/>
    </source>
</evidence>
<keyword evidence="2" id="KW-1185">Reference proteome</keyword>
<reference evidence="1" key="1">
    <citation type="submission" date="2019-08" db="EMBL/GenBank/DDBJ databases">
        <title>The genome of the North American firefly Photinus pyralis.</title>
        <authorList>
            <consortium name="Photinus pyralis genome working group"/>
            <person name="Fallon T.R."/>
            <person name="Sander Lower S.E."/>
            <person name="Weng J.-K."/>
        </authorList>
    </citation>
    <scope>NUCLEOTIDE SEQUENCE</scope>
    <source>
        <strain evidence="1">TRF0915ILg1</strain>
        <tissue evidence="1">Whole body</tissue>
    </source>
</reference>
<name>A0A8K0CUQ3_IGNLU</name>
<dbReference type="AlphaFoldDB" id="A0A8K0CUQ3"/>
<accession>A0A8K0CUQ3</accession>
<dbReference type="Proteomes" id="UP000801492">
    <property type="component" value="Unassembled WGS sequence"/>
</dbReference>
<evidence type="ECO:0000313" key="1">
    <source>
        <dbReference type="EMBL" id="KAF2891692.1"/>
    </source>
</evidence>
<comment type="caution">
    <text evidence="1">The sequence shown here is derived from an EMBL/GenBank/DDBJ whole genome shotgun (WGS) entry which is preliminary data.</text>
</comment>
<sequence length="126" mass="14454">MASSYLNELTNYYSNLLDLHYNRGHLYQIISTAYIRRVITTASKKIPSSITILPSPLLKTEVNHDNESIHIFGYFPMADVTTFTVIKVTPIPHHHYNPVSMRHDMVYLPSMELATTYHNTTTQAGR</sequence>
<dbReference type="EMBL" id="VTPC01025344">
    <property type="protein sequence ID" value="KAF2891692.1"/>
    <property type="molecule type" value="Genomic_DNA"/>
</dbReference>